<dbReference type="GO" id="GO:0016740">
    <property type="term" value="F:transferase activity"/>
    <property type="evidence" value="ECO:0007669"/>
    <property type="project" value="UniProtKB-KW"/>
</dbReference>
<evidence type="ECO:0000313" key="2">
    <source>
        <dbReference type="EMBL" id="AUC22222.1"/>
    </source>
</evidence>
<evidence type="ECO:0000313" key="3">
    <source>
        <dbReference type="Proteomes" id="UP000232721"/>
    </source>
</evidence>
<protein>
    <submittedName>
        <fullName evidence="2">Glycosyl transferase</fullName>
    </submittedName>
</protein>
<evidence type="ECO:0000259" key="1">
    <source>
        <dbReference type="Pfam" id="PF00535"/>
    </source>
</evidence>
<gene>
    <name evidence="2" type="ORF">BTO15_09005</name>
</gene>
<dbReference type="InterPro" id="IPR001173">
    <property type="entry name" value="Glyco_trans_2-like"/>
</dbReference>
<name>A0ABM6PZE1_9FLAO</name>
<dbReference type="Proteomes" id="UP000232721">
    <property type="component" value="Chromosome"/>
</dbReference>
<dbReference type="RefSeq" id="WP_208888563.1">
    <property type="nucleotide sequence ID" value="NZ_CP019336.1"/>
</dbReference>
<dbReference type="PANTHER" id="PTHR22916:SF3">
    <property type="entry name" value="UDP-GLCNAC:BETAGAL BETA-1,3-N-ACETYLGLUCOSAMINYLTRANSFERASE-LIKE PROTEIN 1"/>
    <property type="match status" value="1"/>
</dbReference>
<dbReference type="SUPFAM" id="SSF53448">
    <property type="entry name" value="Nucleotide-diphospho-sugar transferases"/>
    <property type="match status" value="1"/>
</dbReference>
<organism evidence="2 3">
    <name type="scientific">Polaribacter sejongensis</name>
    <dbReference type="NCBI Taxonomy" id="985043"/>
    <lineage>
        <taxon>Bacteria</taxon>
        <taxon>Pseudomonadati</taxon>
        <taxon>Bacteroidota</taxon>
        <taxon>Flavobacteriia</taxon>
        <taxon>Flavobacteriales</taxon>
        <taxon>Flavobacteriaceae</taxon>
    </lineage>
</organism>
<proteinExistence type="predicted"/>
<keyword evidence="3" id="KW-1185">Reference proteome</keyword>
<dbReference type="PANTHER" id="PTHR22916">
    <property type="entry name" value="GLYCOSYLTRANSFERASE"/>
    <property type="match status" value="1"/>
</dbReference>
<accession>A0ABM6PZE1</accession>
<dbReference type="EMBL" id="CP019336">
    <property type="protein sequence ID" value="AUC22222.1"/>
    <property type="molecule type" value="Genomic_DNA"/>
</dbReference>
<feature type="domain" description="Glycosyltransferase 2-like" evidence="1">
    <location>
        <begin position="4"/>
        <end position="144"/>
    </location>
</feature>
<reference evidence="2 3" key="1">
    <citation type="submission" date="2017-02" db="EMBL/GenBank/DDBJ databases">
        <title>Trade-off between light-utilization and light-protection in marine flavobacteria.</title>
        <authorList>
            <person name="Kumagai Y."/>
            <person name="Yoshizawa S."/>
            <person name="Kogure K."/>
            <person name="Iwasaki W."/>
        </authorList>
    </citation>
    <scope>NUCLEOTIDE SEQUENCE [LARGE SCALE GENOMIC DNA]</scope>
    <source>
        <strain evidence="2 3">KCTC 23670</strain>
    </source>
</reference>
<dbReference type="Gene3D" id="3.90.550.10">
    <property type="entry name" value="Spore Coat Polysaccharide Biosynthesis Protein SpsA, Chain A"/>
    <property type="match status" value="1"/>
</dbReference>
<dbReference type="Pfam" id="PF00535">
    <property type="entry name" value="Glycos_transf_2"/>
    <property type="match status" value="1"/>
</dbReference>
<dbReference type="InterPro" id="IPR029044">
    <property type="entry name" value="Nucleotide-diphossugar_trans"/>
</dbReference>
<sequence length="249" mass="28645">MKISIITVCYNSEKTIEKTFKSVQAQTYKNIEYIVVDGGSKDSTIDLVKKYKSMISQWVSEPDKGLYDAMNKGIEMATGDIVGILNSDDIFTDEKVLENVANFHLKNKNMDASVGNILQFNEEEKTVRKYSAKNWNPEKLKIGFMPAHPAIFFKRDLFKKYGLYHLDFTIGADYELITRFFLQHKITWKFSEITTTSMLIGGVSSSGFSSYQLISKEIKKALTRNNIKFSYLKVQLRGFWKIIGFLNKK</sequence>
<keyword evidence="2" id="KW-0808">Transferase</keyword>
<dbReference type="CDD" id="cd06433">
    <property type="entry name" value="GT_2_WfgS_like"/>
    <property type="match status" value="1"/>
</dbReference>